<evidence type="ECO:0000259" key="8">
    <source>
        <dbReference type="PROSITE" id="PS51203"/>
    </source>
</evidence>
<dbReference type="GO" id="GO:0051131">
    <property type="term" value="P:chaperone-mediated protein complex assembly"/>
    <property type="evidence" value="ECO:0007669"/>
    <property type="project" value="TreeGrafter"/>
</dbReference>
<keyword evidence="6" id="KW-0963">Cytoplasm</keyword>
<gene>
    <name evidence="10" type="primary">LOC108836868</name>
</gene>
<organism evidence="9 10">
    <name type="scientific">Raphanus sativus</name>
    <name type="common">Radish</name>
    <name type="synonym">Raphanus raphanistrum var. sativus</name>
    <dbReference type="NCBI Taxonomy" id="3726"/>
    <lineage>
        <taxon>Eukaryota</taxon>
        <taxon>Viridiplantae</taxon>
        <taxon>Streptophyta</taxon>
        <taxon>Embryophyta</taxon>
        <taxon>Tracheophyta</taxon>
        <taxon>Spermatophyta</taxon>
        <taxon>Magnoliopsida</taxon>
        <taxon>eudicotyledons</taxon>
        <taxon>Gunneridae</taxon>
        <taxon>Pentapetalae</taxon>
        <taxon>rosids</taxon>
        <taxon>malvids</taxon>
        <taxon>Brassicales</taxon>
        <taxon>Brassicaceae</taxon>
        <taxon>Brassiceae</taxon>
        <taxon>Raphanus</taxon>
    </lineage>
</organism>
<evidence type="ECO:0000256" key="2">
    <source>
        <dbReference type="ARBA" id="ARBA00022771"/>
    </source>
</evidence>
<dbReference type="GO" id="GO:0008270">
    <property type="term" value="F:zinc ion binding"/>
    <property type="evidence" value="ECO:0007669"/>
    <property type="project" value="UniProtKB-KW"/>
</dbReference>
<dbReference type="GO" id="GO:0006457">
    <property type="term" value="P:protein folding"/>
    <property type="evidence" value="ECO:0007669"/>
    <property type="project" value="TreeGrafter"/>
</dbReference>
<dbReference type="InterPro" id="IPR001510">
    <property type="entry name" value="Znf_PARP"/>
</dbReference>
<dbReference type="Pfam" id="PF24861">
    <property type="entry name" value="SUS_N"/>
    <property type="match status" value="1"/>
</dbReference>
<accession>A0A9W3D9U0</accession>
<dbReference type="PANTHER" id="PTHR22932:SF20">
    <property type="entry name" value="CO-CHAPERONE PROTEIN P23-1"/>
    <property type="match status" value="1"/>
</dbReference>
<proteinExistence type="inferred from homology"/>
<dbReference type="SUPFAM" id="SSF57716">
    <property type="entry name" value="Glucocorticoid receptor-like (DNA-binding domain)"/>
    <property type="match status" value="1"/>
</dbReference>
<dbReference type="SUPFAM" id="SSF49764">
    <property type="entry name" value="HSP20-like chaperones"/>
    <property type="match status" value="1"/>
</dbReference>
<comment type="subcellular location">
    <subcellularLocation>
        <location evidence="6">Cytoplasm</location>
    </subcellularLocation>
    <subcellularLocation>
        <location evidence="6">Nucleus</location>
    </subcellularLocation>
</comment>
<evidence type="ECO:0000256" key="4">
    <source>
        <dbReference type="ARBA" id="ARBA00023242"/>
    </source>
</evidence>
<dbReference type="InterPro" id="IPR056735">
    <property type="entry name" value="SUS_N"/>
</dbReference>
<dbReference type="PROSITE" id="PS50064">
    <property type="entry name" value="ZF_PARP_2"/>
    <property type="match status" value="1"/>
</dbReference>
<evidence type="ECO:0000256" key="6">
    <source>
        <dbReference type="RuleBase" id="RU369032"/>
    </source>
</evidence>
<dbReference type="Gene3D" id="2.60.40.790">
    <property type="match status" value="1"/>
</dbReference>
<dbReference type="GO" id="GO:0009408">
    <property type="term" value="P:response to heat"/>
    <property type="evidence" value="ECO:0007669"/>
    <property type="project" value="UniProtKB-ARBA"/>
</dbReference>
<dbReference type="Pfam" id="PF04969">
    <property type="entry name" value="CS"/>
    <property type="match status" value="1"/>
</dbReference>
<dbReference type="GeneID" id="108836868"/>
<dbReference type="FunFam" id="2.60.40.790:FF:000013">
    <property type="entry name" value="Very-long-chain (3R)-3-hydroxyacyl-CoA dehydratase"/>
    <property type="match status" value="1"/>
</dbReference>
<feature type="domain" description="PARP-type" evidence="7">
    <location>
        <begin position="71"/>
        <end position="102"/>
    </location>
</feature>
<dbReference type="InterPro" id="IPR045250">
    <property type="entry name" value="p23-like"/>
</dbReference>
<comment type="function">
    <text evidence="6">Acts as a co-chaperone for HSP90.</text>
</comment>
<sequence length="372" mass="42166">MAAAAIEKLPQLKSATDGLKEMRDPLSLPARHHSSGSHLCFVLDLSKDLIDSYGSEYGFIGEPTDATQMPWRAEYAKSSRSSCKSCKSPINKETFRLGKLVQATQFADVIPLLPALLNFPILTICCFSFHEVFQANVSSVHFNPSHADVAPCFLEYVRVNVYELSVDHLTVSEYLRFKEELVNGHRHPEVKWAETTDKIFLTVVLADSKETKFNLDPEGVFDFSAKAGPENHVYELKLELHGKVNVEESKINIGVRSIFCIIEKAEPERWNKLVRGGKAPHYVKIDWDKWVDEDDEGTAGAGDMDMGGMGEMDFSNLVVWPELKDLAAWEAWVVWVAWEGWVGWKSLKTVMMKNLQNQETRKMKPSRKKQNQ</sequence>
<dbReference type="GO" id="GO:0051087">
    <property type="term" value="F:protein-folding chaperone binding"/>
    <property type="evidence" value="ECO:0007669"/>
    <property type="project" value="UniProtKB-ARBA"/>
</dbReference>
<evidence type="ECO:0000256" key="5">
    <source>
        <dbReference type="ARBA" id="ARBA00025733"/>
    </source>
</evidence>
<dbReference type="InterPro" id="IPR008978">
    <property type="entry name" value="HSP20-like_chaperone"/>
</dbReference>
<dbReference type="CDD" id="cd06465">
    <property type="entry name" value="p23_hB-ind1_like"/>
    <property type="match status" value="1"/>
</dbReference>
<comment type="subunit">
    <text evidence="6">Interacts with HSP90 in an ATP-dependent manner.</text>
</comment>
<dbReference type="KEGG" id="rsz:108836868"/>
<keyword evidence="3" id="KW-0862">Zinc</keyword>
<keyword evidence="2" id="KW-0863">Zinc-finger</keyword>
<dbReference type="PROSITE" id="PS51203">
    <property type="entry name" value="CS"/>
    <property type="match status" value="1"/>
</dbReference>
<dbReference type="AlphaFoldDB" id="A0A9W3D9U0"/>
<keyword evidence="9" id="KW-1185">Reference proteome</keyword>
<dbReference type="PANTHER" id="PTHR22932">
    <property type="entry name" value="TELOMERASE-BINDING PROTEIN P23 HSP90 CO-CHAPERONE"/>
    <property type="match status" value="1"/>
</dbReference>
<dbReference type="OrthoDB" id="1564555at2759"/>
<keyword evidence="4 6" id="KW-0539">Nucleus</keyword>
<dbReference type="InterPro" id="IPR036957">
    <property type="entry name" value="Znf_PARP_sf"/>
</dbReference>
<dbReference type="InterPro" id="IPR007052">
    <property type="entry name" value="CS_dom"/>
</dbReference>
<dbReference type="Proteomes" id="UP000504610">
    <property type="component" value="Chromosome 2"/>
</dbReference>
<protein>
    <recommendedName>
        <fullName evidence="6">Co-chaperone protein p23</fullName>
    </recommendedName>
</protein>
<keyword evidence="6" id="KW-0143">Chaperone</keyword>
<feature type="domain" description="CS" evidence="8">
    <location>
        <begin position="185"/>
        <end position="274"/>
    </location>
</feature>
<dbReference type="Gene3D" id="3.30.1740.10">
    <property type="entry name" value="Zinc finger, PARP-type"/>
    <property type="match status" value="1"/>
</dbReference>
<evidence type="ECO:0000256" key="1">
    <source>
        <dbReference type="ARBA" id="ARBA00022723"/>
    </source>
</evidence>
<evidence type="ECO:0000313" key="9">
    <source>
        <dbReference type="Proteomes" id="UP000504610"/>
    </source>
</evidence>
<evidence type="ECO:0000259" key="7">
    <source>
        <dbReference type="PROSITE" id="PS50064"/>
    </source>
</evidence>
<dbReference type="GO" id="GO:0005634">
    <property type="term" value="C:nucleus"/>
    <property type="evidence" value="ECO:0007669"/>
    <property type="project" value="UniProtKB-SubCell"/>
</dbReference>
<dbReference type="GO" id="GO:0101031">
    <property type="term" value="C:protein folding chaperone complex"/>
    <property type="evidence" value="ECO:0007669"/>
    <property type="project" value="UniProtKB-ARBA"/>
</dbReference>
<dbReference type="GO" id="GO:0051879">
    <property type="term" value="F:Hsp90 protein binding"/>
    <property type="evidence" value="ECO:0007669"/>
    <property type="project" value="UniProtKB-UniRule"/>
</dbReference>
<reference evidence="9" key="1">
    <citation type="journal article" date="2019" name="Database">
        <title>The radish genome database (RadishGD): an integrated information resource for radish genomics.</title>
        <authorList>
            <person name="Yu H.J."/>
            <person name="Baek S."/>
            <person name="Lee Y.J."/>
            <person name="Cho A."/>
            <person name="Mun J.H."/>
        </authorList>
    </citation>
    <scope>NUCLEOTIDE SEQUENCE [LARGE SCALE GENOMIC DNA]</scope>
    <source>
        <strain evidence="9">cv. WK10039</strain>
    </source>
</reference>
<evidence type="ECO:0000256" key="3">
    <source>
        <dbReference type="ARBA" id="ARBA00022833"/>
    </source>
</evidence>
<reference evidence="10" key="2">
    <citation type="submission" date="2025-08" db="UniProtKB">
        <authorList>
            <consortium name="RefSeq"/>
        </authorList>
    </citation>
    <scope>IDENTIFICATION</scope>
    <source>
        <tissue evidence="10">Leaf</tissue>
    </source>
</reference>
<dbReference type="GO" id="GO:0005829">
    <property type="term" value="C:cytosol"/>
    <property type="evidence" value="ECO:0007669"/>
    <property type="project" value="TreeGrafter"/>
</dbReference>
<comment type="similarity">
    <text evidence="5 6">Belongs to the p23/wos2 family.</text>
</comment>
<dbReference type="GO" id="GO:0003677">
    <property type="term" value="F:DNA binding"/>
    <property type="evidence" value="ECO:0007669"/>
    <property type="project" value="InterPro"/>
</dbReference>
<dbReference type="SMART" id="SM01336">
    <property type="entry name" value="zf-PARP"/>
    <property type="match status" value="1"/>
</dbReference>
<dbReference type="RefSeq" id="XP_056860173.1">
    <property type="nucleotide sequence ID" value="XM_057004193.1"/>
</dbReference>
<name>A0A9W3D9U0_RAPSA</name>
<keyword evidence="1" id="KW-0479">Metal-binding</keyword>
<evidence type="ECO:0000313" key="10">
    <source>
        <dbReference type="RefSeq" id="XP_056860173.1"/>
    </source>
</evidence>